<organism evidence="1 2">
    <name type="scientific">Tulasnella calospora MUT 4182</name>
    <dbReference type="NCBI Taxonomy" id="1051891"/>
    <lineage>
        <taxon>Eukaryota</taxon>
        <taxon>Fungi</taxon>
        <taxon>Dikarya</taxon>
        <taxon>Basidiomycota</taxon>
        <taxon>Agaricomycotina</taxon>
        <taxon>Agaricomycetes</taxon>
        <taxon>Cantharellales</taxon>
        <taxon>Tulasnellaceae</taxon>
        <taxon>Tulasnella</taxon>
    </lineage>
</organism>
<proteinExistence type="predicted"/>
<evidence type="ECO:0008006" key="3">
    <source>
        <dbReference type="Google" id="ProtNLM"/>
    </source>
</evidence>
<name>A0A0C3Q599_9AGAM</name>
<dbReference type="Proteomes" id="UP000054248">
    <property type="component" value="Unassembled WGS sequence"/>
</dbReference>
<accession>A0A0C3Q599</accession>
<reference evidence="1 2" key="1">
    <citation type="submission" date="2014-04" db="EMBL/GenBank/DDBJ databases">
        <authorList>
            <consortium name="DOE Joint Genome Institute"/>
            <person name="Kuo A."/>
            <person name="Girlanda M."/>
            <person name="Perotto S."/>
            <person name="Kohler A."/>
            <person name="Nagy L.G."/>
            <person name="Floudas D."/>
            <person name="Copeland A."/>
            <person name="Barry K.W."/>
            <person name="Cichocki N."/>
            <person name="Veneault-Fourrey C."/>
            <person name="LaButti K."/>
            <person name="Lindquist E.A."/>
            <person name="Lipzen A."/>
            <person name="Lundell T."/>
            <person name="Morin E."/>
            <person name="Murat C."/>
            <person name="Sun H."/>
            <person name="Tunlid A."/>
            <person name="Henrissat B."/>
            <person name="Grigoriev I.V."/>
            <person name="Hibbett D.S."/>
            <person name="Martin F."/>
            <person name="Nordberg H.P."/>
            <person name="Cantor M.N."/>
            <person name="Hua S.X."/>
        </authorList>
    </citation>
    <scope>NUCLEOTIDE SEQUENCE [LARGE SCALE GENOMIC DNA]</scope>
    <source>
        <strain evidence="1 2">MUT 4182</strain>
    </source>
</reference>
<dbReference type="HOGENOM" id="CLU_038506_0_0_1"/>
<evidence type="ECO:0000313" key="1">
    <source>
        <dbReference type="EMBL" id="KIO18691.1"/>
    </source>
</evidence>
<keyword evidence="2" id="KW-1185">Reference proteome</keyword>
<dbReference type="EMBL" id="KN823268">
    <property type="protein sequence ID" value="KIO18691.1"/>
    <property type="molecule type" value="Genomic_DNA"/>
</dbReference>
<reference evidence="2" key="2">
    <citation type="submission" date="2015-01" db="EMBL/GenBank/DDBJ databases">
        <title>Evolutionary Origins and Diversification of the Mycorrhizal Mutualists.</title>
        <authorList>
            <consortium name="DOE Joint Genome Institute"/>
            <consortium name="Mycorrhizal Genomics Consortium"/>
            <person name="Kohler A."/>
            <person name="Kuo A."/>
            <person name="Nagy L.G."/>
            <person name="Floudas D."/>
            <person name="Copeland A."/>
            <person name="Barry K.W."/>
            <person name="Cichocki N."/>
            <person name="Veneault-Fourrey C."/>
            <person name="LaButti K."/>
            <person name="Lindquist E.A."/>
            <person name="Lipzen A."/>
            <person name="Lundell T."/>
            <person name="Morin E."/>
            <person name="Murat C."/>
            <person name="Riley R."/>
            <person name="Ohm R."/>
            <person name="Sun H."/>
            <person name="Tunlid A."/>
            <person name="Henrissat B."/>
            <person name="Grigoriev I.V."/>
            <person name="Hibbett D.S."/>
            <person name="Martin F."/>
        </authorList>
    </citation>
    <scope>NUCLEOTIDE SEQUENCE [LARGE SCALE GENOMIC DNA]</scope>
    <source>
        <strain evidence="2">MUT 4182</strain>
    </source>
</reference>
<evidence type="ECO:0000313" key="2">
    <source>
        <dbReference type="Proteomes" id="UP000054248"/>
    </source>
</evidence>
<dbReference type="OrthoDB" id="3221235at2759"/>
<sequence>MDSNDPLALLNLYIHSTFSRNGPPENLDRKLSDLRKLRKELDIRIIQISRERNVTTSAIYRLPAELLIRILYLTLPSCEAPNGPVIQLIRSVSHRWKETVDGEPRLWRKIHGQDRIPHLKQTVDRSVGVSFDVYWDFRDAKEVSSEQFFQTIGGTFHRWRSATLRLSETAQRSTVRRTLETKEAPLLEELVLLHRDQPASLYWMFGPVNLFGGKPAPKLRNIWISQLPVVLNPAVFANLQDLHLHAIPFTPARLLLILQKSPELRSLSLDCLELAVTGIATTESTSTPVHLPKLERLHVYGTVFQYSRYILANVDAPNCDNFHIATHLGSTFPHYQFSLEGLSQFEEAIKRGAWEISITVKRTGDYRIACNGTSCVTLGVSSEHALSHSIEWLNNVIGSDTPVPTSLLFEGYDFSHPSFQLLLPILRRIDVNDIVVGRDCLNTYSLIAALAVPDIGANDSICNRWPNIRKVRINPRDRSLLPHILDMVKSRINVRNVRVADGYFGHNNIQELYLGERLPNRAPADSVVIEPLNLIQGLLYPGMVYWHGSSVGKLRAWK</sequence>
<dbReference type="AlphaFoldDB" id="A0A0C3Q599"/>
<gene>
    <name evidence="1" type="ORF">M407DRAFT_31648</name>
</gene>
<protein>
    <recommendedName>
        <fullName evidence="3">F-box domain-containing protein</fullName>
    </recommendedName>
</protein>